<dbReference type="PANTHER" id="PTHR43305:SF1">
    <property type="entry name" value="FAMILY N-ACETYLTRANSFERASE, PUTATIVE (AFU_ORTHOLOGUE AFUA_2G01380)-RELATED"/>
    <property type="match status" value="1"/>
</dbReference>
<organism evidence="2 3">
    <name type="scientific">Hirsutella rhossiliensis</name>
    <dbReference type="NCBI Taxonomy" id="111463"/>
    <lineage>
        <taxon>Eukaryota</taxon>
        <taxon>Fungi</taxon>
        <taxon>Dikarya</taxon>
        <taxon>Ascomycota</taxon>
        <taxon>Pezizomycotina</taxon>
        <taxon>Sordariomycetes</taxon>
        <taxon>Hypocreomycetidae</taxon>
        <taxon>Hypocreales</taxon>
        <taxon>Ophiocordycipitaceae</taxon>
        <taxon>Hirsutella</taxon>
    </lineage>
</organism>
<keyword evidence="3" id="KW-1185">Reference proteome</keyword>
<protein>
    <submittedName>
        <fullName evidence="2">Acetyltransferase (GNAT) family domain-containing protein</fullName>
    </submittedName>
</protein>
<dbReference type="PANTHER" id="PTHR43305">
    <property type="entry name" value="FAMILY N-ACETYLTRANSFERASE, PUTATIVE (AFU_ORTHOLOGUE AFUA_2G01380)-RELATED"/>
    <property type="match status" value="1"/>
</dbReference>
<dbReference type="SUPFAM" id="SSF55729">
    <property type="entry name" value="Acyl-CoA N-acyltransferases (Nat)"/>
    <property type="match status" value="1"/>
</dbReference>
<dbReference type="CDD" id="cd04301">
    <property type="entry name" value="NAT_SF"/>
    <property type="match status" value="1"/>
</dbReference>
<proteinExistence type="predicted"/>
<dbReference type="EMBL" id="JAIZPD010000020">
    <property type="protein sequence ID" value="KAH0957604.1"/>
    <property type="molecule type" value="Genomic_DNA"/>
</dbReference>
<sequence>MSPASRAVAGGPQSNPVCIRQAVGPADIAAVRECFQAYTEWLNEDISFQNYAAELDGLPGKYAPPSGALLLAVNPSDDRALGCIAMRPIQLKPEYLCNRKANVKVCEMKRLFVYPEARGRQVASALVQQAMALARRAGHDEMVLDTMIRMQPAIKLYESQWFAVSEPYYFNPLPGVVYFTRNLRHESPTGT</sequence>
<dbReference type="GO" id="GO:0016747">
    <property type="term" value="F:acyltransferase activity, transferring groups other than amino-acyl groups"/>
    <property type="evidence" value="ECO:0007669"/>
    <property type="project" value="InterPro"/>
</dbReference>
<name>A0A9P8SD60_9HYPO</name>
<evidence type="ECO:0000313" key="2">
    <source>
        <dbReference type="EMBL" id="KAH0957604.1"/>
    </source>
</evidence>
<dbReference type="InterPro" id="IPR016181">
    <property type="entry name" value="Acyl_CoA_acyltransferase"/>
</dbReference>
<dbReference type="InterPro" id="IPR052777">
    <property type="entry name" value="Acetyltransferase_Enz"/>
</dbReference>
<comment type="caution">
    <text evidence="2">The sequence shown here is derived from an EMBL/GenBank/DDBJ whole genome shotgun (WGS) entry which is preliminary data.</text>
</comment>
<dbReference type="GeneID" id="68360514"/>
<dbReference type="AlphaFoldDB" id="A0A9P8SD60"/>
<reference evidence="2" key="1">
    <citation type="submission" date="2021-09" db="EMBL/GenBank/DDBJ databases">
        <title>A high-quality genome of the endoparasitic fungus Hirsutella rhossiliensis with a comparison of Hirsutella genomes reveals transposable elements contributing to genome size variation.</title>
        <authorList>
            <person name="Lin R."/>
            <person name="Jiao Y."/>
            <person name="Sun X."/>
            <person name="Ling J."/>
            <person name="Xie B."/>
            <person name="Cheng X."/>
        </authorList>
    </citation>
    <scope>NUCLEOTIDE SEQUENCE</scope>
    <source>
        <strain evidence="2">HR02</strain>
    </source>
</reference>
<evidence type="ECO:0000259" key="1">
    <source>
        <dbReference type="PROSITE" id="PS51186"/>
    </source>
</evidence>
<evidence type="ECO:0000313" key="3">
    <source>
        <dbReference type="Proteomes" id="UP000824596"/>
    </source>
</evidence>
<feature type="domain" description="N-acetyltransferase" evidence="1">
    <location>
        <begin position="17"/>
        <end position="184"/>
    </location>
</feature>
<dbReference type="Pfam" id="PF00583">
    <property type="entry name" value="Acetyltransf_1"/>
    <property type="match status" value="1"/>
</dbReference>
<dbReference type="Proteomes" id="UP000824596">
    <property type="component" value="Unassembled WGS sequence"/>
</dbReference>
<dbReference type="OrthoDB" id="41532at2759"/>
<dbReference type="Gene3D" id="3.40.630.30">
    <property type="match status" value="1"/>
</dbReference>
<dbReference type="InterPro" id="IPR000182">
    <property type="entry name" value="GNAT_dom"/>
</dbReference>
<dbReference type="RefSeq" id="XP_044715118.1">
    <property type="nucleotide sequence ID" value="XM_044869856.1"/>
</dbReference>
<gene>
    <name evidence="2" type="ORF">HRG_11386</name>
</gene>
<accession>A0A9P8SD60</accession>
<dbReference type="PROSITE" id="PS51186">
    <property type="entry name" value="GNAT"/>
    <property type="match status" value="1"/>
</dbReference>